<sequence>MEKKISKVRRLNETTASNNKKACFKFDPNQHDSWFFSAEAKRKPSIISIRHFSGFLEFDVLGTDYDTKSHPQTNYKLRITLKNYETFRKELTFISLTSMLDLHKHIKY</sequence>
<name>A0A3M7SPZ8_BRAPC</name>
<dbReference type="Proteomes" id="UP000276133">
    <property type="component" value="Unassembled WGS sequence"/>
</dbReference>
<comment type="caution">
    <text evidence="1">The sequence shown here is derived from an EMBL/GenBank/DDBJ whole genome shotgun (WGS) entry which is preliminary data.</text>
</comment>
<evidence type="ECO:0000313" key="1">
    <source>
        <dbReference type="EMBL" id="RNA37687.1"/>
    </source>
</evidence>
<evidence type="ECO:0000313" key="2">
    <source>
        <dbReference type="Proteomes" id="UP000276133"/>
    </source>
</evidence>
<gene>
    <name evidence="1" type="ORF">BpHYR1_017237</name>
</gene>
<reference evidence="1 2" key="1">
    <citation type="journal article" date="2018" name="Sci. Rep.">
        <title>Genomic signatures of local adaptation to the degree of environmental predictability in rotifers.</title>
        <authorList>
            <person name="Franch-Gras L."/>
            <person name="Hahn C."/>
            <person name="Garcia-Roger E.M."/>
            <person name="Carmona M.J."/>
            <person name="Serra M."/>
            <person name="Gomez A."/>
        </authorList>
    </citation>
    <scope>NUCLEOTIDE SEQUENCE [LARGE SCALE GENOMIC DNA]</scope>
    <source>
        <strain evidence="1">HYR1</strain>
    </source>
</reference>
<keyword evidence="2" id="KW-1185">Reference proteome</keyword>
<protein>
    <submittedName>
        <fullName evidence="1">Uncharacterized protein</fullName>
    </submittedName>
</protein>
<dbReference type="AlphaFoldDB" id="A0A3M7SPZ8"/>
<organism evidence="1 2">
    <name type="scientific">Brachionus plicatilis</name>
    <name type="common">Marine rotifer</name>
    <name type="synonym">Brachionus muelleri</name>
    <dbReference type="NCBI Taxonomy" id="10195"/>
    <lineage>
        <taxon>Eukaryota</taxon>
        <taxon>Metazoa</taxon>
        <taxon>Spiralia</taxon>
        <taxon>Gnathifera</taxon>
        <taxon>Rotifera</taxon>
        <taxon>Eurotatoria</taxon>
        <taxon>Monogononta</taxon>
        <taxon>Pseudotrocha</taxon>
        <taxon>Ploima</taxon>
        <taxon>Brachionidae</taxon>
        <taxon>Brachionus</taxon>
    </lineage>
</organism>
<accession>A0A3M7SPZ8</accession>
<proteinExistence type="predicted"/>
<dbReference type="EMBL" id="REGN01001004">
    <property type="protein sequence ID" value="RNA37687.1"/>
    <property type="molecule type" value="Genomic_DNA"/>
</dbReference>